<dbReference type="PANTHER" id="PTHR13527">
    <property type="entry name" value="SAYSVFN DOMAIN-CONTAINING PROTEIN 1"/>
    <property type="match status" value="1"/>
</dbReference>
<dbReference type="InterPro" id="IPR019387">
    <property type="entry name" value="SAYSvFN_dom"/>
</dbReference>
<reference evidence="4" key="1">
    <citation type="submission" date="2014-08" db="EMBL/GenBank/DDBJ databases">
        <authorList>
            <person name="Murali S."/>
            <person name="Richards S."/>
            <person name="Bandaranaike D."/>
            <person name="Bellair M."/>
            <person name="Blankenburg K."/>
            <person name="Chao H."/>
            <person name="Dinh H."/>
            <person name="Doddapaneni H."/>
            <person name="Dugan-Rocha S."/>
            <person name="Elkadiri S."/>
            <person name="Gnanaolivu R."/>
            <person name="Hughes D."/>
            <person name="Lee S."/>
            <person name="Li M."/>
            <person name="Ming W."/>
            <person name="Munidasa M."/>
            <person name="Muniz J."/>
            <person name="Nguyen L."/>
            <person name="Osuji N."/>
            <person name="Pu L.-L."/>
            <person name="Puazo M."/>
            <person name="Skinner E."/>
            <person name="Qu C."/>
            <person name="Quiroz J."/>
            <person name="Raj R."/>
            <person name="Weissenberger G."/>
            <person name="Xin Y."/>
            <person name="Zou X."/>
            <person name="Han Y."/>
            <person name="Worley K."/>
            <person name="Muzny D."/>
            <person name="Gibbs R."/>
        </authorList>
    </citation>
    <scope>NUCLEOTIDE SEQUENCE</scope>
    <source>
        <strain evidence="4">HAZT.00-mixed</strain>
        <tissue evidence="4">Whole organism</tissue>
    </source>
</reference>
<dbReference type="OrthoDB" id="71310at2759"/>
<reference evidence="4" key="2">
    <citation type="journal article" date="2018" name="Environ. Sci. Technol.">
        <title>The Toxicogenome of Hyalella azteca: A Model for Sediment Ecotoxicology and Evolutionary Toxicology.</title>
        <authorList>
            <person name="Poynton H.C."/>
            <person name="Hasenbein S."/>
            <person name="Benoit J.B."/>
            <person name="Sepulveda M.S."/>
            <person name="Poelchau M.F."/>
            <person name="Hughes D.S.T."/>
            <person name="Murali S.C."/>
            <person name="Chen S."/>
            <person name="Glastad K.M."/>
            <person name="Goodisman M.A.D."/>
            <person name="Werren J.H."/>
            <person name="Vineis J.H."/>
            <person name="Bowen J.L."/>
            <person name="Friedrich M."/>
            <person name="Jones J."/>
            <person name="Robertson H.M."/>
            <person name="Feyereisen R."/>
            <person name="Mechler-Hickson A."/>
            <person name="Mathers N."/>
            <person name="Lee C.E."/>
            <person name="Colbourne J.K."/>
            <person name="Biales A."/>
            <person name="Johnston J.S."/>
            <person name="Wellborn G.A."/>
            <person name="Rosendale A.J."/>
            <person name="Cridge A.G."/>
            <person name="Munoz-Torres M.C."/>
            <person name="Bain P.A."/>
            <person name="Manny A.R."/>
            <person name="Major K.M."/>
            <person name="Lambert F.N."/>
            <person name="Vulpe C.D."/>
            <person name="Tuck P."/>
            <person name="Blalock B.J."/>
            <person name="Lin Y.Y."/>
            <person name="Smith M.E."/>
            <person name="Ochoa-Acuna H."/>
            <person name="Chen M.M."/>
            <person name="Childers C.P."/>
            <person name="Qu J."/>
            <person name="Dugan S."/>
            <person name="Lee S.L."/>
            <person name="Chao H."/>
            <person name="Dinh H."/>
            <person name="Han Y."/>
            <person name="Doddapaneni H."/>
            <person name="Worley K.C."/>
            <person name="Muzny D.M."/>
            <person name="Gibbs R.A."/>
            <person name="Richards S."/>
        </authorList>
    </citation>
    <scope>NUCLEOTIDE SEQUENCE</scope>
    <source>
        <strain evidence="4">HAZT.00-mixed</strain>
        <tissue evidence="4">Whole organism</tissue>
    </source>
</reference>
<name>A0A6A0GYB5_HYAAZ</name>
<dbReference type="Pfam" id="PF10260">
    <property type="entry name" value="SAYSvFN"/>
    <property type="match status" value="1"/>
</dbReference>
<feature type="compositionally biased region" description="Basic and acidic residues" evidence="1">
    <location>
        <begin position="61"/>
        <end position="72"/>
    </location>
</feature>
<gene>
    <name evidence="4" type="ORF">HAZT_HAZT000894</name>
</gene>
<keyword evidence="2" id="KW-0812">Transmembrane</keyword>
<protein>
    <recommendedName>
        <fullName evidence="3">SAYSvFN domain-containing protein</fullName>
    </recommendedName>
</protein>
<comment type="caution">
    <text evidence="4">The sequence shown here is derived from an EMBL/GenBank/DDBJ whole genome shotgun (WGS) entry which is preliminary data.</text>
</comment>
<dbReference type="InterPro" id="IPR039159">
    <property type="entry name" value="SAYSD1"/>
</dbReference>
<evidence type="ECO:0000256" key="1">
    <source>
        <dbReference type="SAM" id="MobiDB-lite"/>
    </source>
</evidence>
<sequence length="183" mass="21294">MTSSIEQQLAEYRLKKQKEAQEKDARRRIMTDNPTIIPRDDKFILFYDMQNDVVDATNNNEEIHDPLLPREDDASDSDSDQESTEAQPASVFSKIIRRRSRIEWAALALKIVLWLLLWKIFIIWQFGAVFFLFSGFVFIGCNLRTSPRAPGEVSAYSVFNRDLRRIDGTVSAEQLQREMLFTL</sequence>
<dbReference type="PANTHER" id="PTHR13527:SF0">
    <property type="entry name" value="SAYSVFN DOMAIN-CONTAINING PROTEIN 1"/>
    <property type="match status" value="1"/>
</dbReference>
<dbReference type="Proteomes" id="UP000711488">
    <property type="component" value="Unassembled WGS sequence"/>
</dbReference>
<reference evidence="4" key="3">
    <citation type="submission" date="2019-06" db="EMBL/GenBank/DDBJ databases">
        <authorList>
            <person name="Poynton C."/>
            <person name="Hasenbein S."/>
            <person name="Benoit J.B."/>
            <person name="Sepulveda M.S."/>
            <person name="Poelchau M.F."/>
            <person name="Murali S.C."/>
            <person name="Chen S."/>
            <person name="Glastad K.M."/>
            <person name="Werren J.H."/>
            <person name="Vineis J.H."/>
            <person name="Bowen J.L."/>
            <person name="Friedrich M."/>
            <person name="Jones J."/>
            <person name="Robertson H.M."/>
            <person name="Feyereisen R."/>
            <person name="Mechler-Hickson A."/>
            <person name="Mathers N."/>
            <person name="Lee C.E."/>
            <person name="Colbourne J.K."/>
            <person name="Biales A."/>
            <person name="Johnston J.S."/>
            <person name="Wellborn G.A."/>
            <person name="Rosendale A.J."/>
            <person name="Cridge A.G."/>
            <person name="Munoz-Torres M.C."/>
            <person name="Bain P.A."/>
            <person name="Manny A.R."/>
            <person name="Major K.M."/>
            <person name="Lambert F.N."/>
            <person name="Vulpe C.D."/>
            <person name="Tuck P."/>
            <person name="Blalock B.J."/>
            <person name="Lin Y.-Y."/>
            <person name="Smith M.E."/>
            <person name="Ochoa-Acuna H."/>
            <person name="Chen M.-J.M."/>
            <person name="Childers C.P."/>
            <person name="Qu J."/>
            <person name="Dugan S."/>
            <person name="Lee S.L."/>
            <person name="Chao H."/>
            <person name="Dinh H."/>
            <person name="Han Y."/>
            <person name="Doddapaneni H."/>
            <person name="Worley K.C."/>
            <person name="Muzny D.M."/>
            <person name="Gibbs R.A."/>
            <person name="Richards S."/>
        </authorList>
    </citation>
    <scope>NUCLEOTIDE SEQUENCE</scope>
    <source>
        <strain evidence="4">HAZT.00-mixed</strain>
        <tissue evidence="4">Whole organism</tissue>
    </source>
</reference>
<keyword evidence="2" id="KW-0472">Membrane</keyword>
<dbReference type="AlphaFoldDB" id="A0A6A0GYB5"/>
<feature type="region of interest" description="Disordered" evidence="1">
    <location>
        <begin position="60"/>
        <end position="86"/>
    </location>
</feature>
<proteinExistence type="predicted"/>
<evidence type="ECO:0000313" key="4">
    <source>
        <dbReference type="EMBL" id="KAA0191790.1"/>
    </source>
</evidence>
<evidence type="ECO:0000256" key="2">
    <source>
        <dbReference type="SAM" id="Phobius"/>
    </source>
</evidence>
<feature type="compositionally biased region" description="Acidic residues" evidence="1">
    <location>
        <begin position="73"/>
        <end position="83"/>
    </location>
</feature>
<feature type="domain" description="SAYSvFN" evidence="3">
    <location>
        <begin position="110"/>
        <end position="179"/>
    </location>
</feature>
<evidence type="ECO:0000259" key="3">
    <source>
        <dbReference type="Pfam" id="PF10260"/>
    </source>
</evidence>
<feature type="transmembrane region" description="Helical" evidence="2">
    <location>
        <begin position="102"/>
        <end position="118"/>
    </location>
</feature>
<dbReference type="EMBL" id="JQDR03012079">
    <property type="protein sequence ID" value="KAA0191790.1"/>
    <property type="molecule type" value="Genomic_DNA"/>
</dbReference>
<keyword evidence="2" id="KW-1133">Transmembrane helix</keyword>
<accession>A0A6A0GYB5</accession>
<organism evidence="4">
    <name type="scientific">Hyalella azteca</name>
    <name type="common">Amphipod</name>
    <dbReference type="NCBI Taxonomy" id="294128"/>
    <lineage>
        <taxon>Eukaryota</taxon>
        <taxon>Metazoa</taxon>
        <taxon>Ecdysozoa</taxon>
        <taxon>Arthropoda</taxon>
        <taxon>Crustacea</taxon>
        <taxon>Multicrustacea</taxon>
        <taxon>Malacostraca</taxon>
        <taxon>Eumalacostraca</taxon>
        <taxon>Peracarida</taxon>
        <taxon>Amphipoda</taxon>
        <taxon>Senticaudata</taxon>
        <taxon>Talitrida</taxon>
        <taxon>Talitroidea</taxon>
        <taxon>Hyalellidae</taxon>
        <taxon>Hyalella</taxon>
    </lineage>
</organism>